<dbReference type="NCBIfam" id="NF008747">
    <property type="entry name" value="PRK11780.1"/>
    <property type="match status" value="1"/>
</dbReference>
<dbReference type="EMBL" id="CACSIO010000034">
    <property type="protein sequence ID" value="CAA0118548.1"/>
    <property type="molecule type" value="Genomic_DNA"/>
</dbReference>
<protein>
    <submittedName>
        <fullName evidence="1">Glyoxalase ElbB</fullName>
        <ecNumber evidence="1">4.2.1.-</ecNumber>
    </submittedName>
</protein>
<gene>
    <name evidence="1" type="primary">elbB</name>
    <name evidence="1" type="ORF">OPDIPICF_02125</name>
</gene>
<name>A0A5S9QID5_9GAMM</name>
<dbReference type="Proteomes" id="UP000441399">
    <property type="component" value="Unassembled WGS sequence"/>
</dbReference>
<dbReference type="GO" id="GO:0016829">
    <property type="term" value="F:lyase activity"/>
    <property type="evidence" value="ECO:0007669"/>
    <property type="project" value="UniProtKB-KW"/>
</dbReference>
<evidence type="ECO:0000313" key="2">
    <source>
        <dbReference type="Proteomes" id="UP000441399"/>
    </source>
</evidence>
<proteinExistence type="predicted"/>
<keyword evidence="1" id="KW-0456">Lyase</keyword>
<dbReference type="InterPro" id="IPR029062">
    <property type="entry name" value="Class_I_gatase-like"/>
</dbReference>
<dbReference type="PANTHER" id="PTHR10224:SF12">
    <property type="entry name" value="GLYOXALASE ELBB"/>
    <property type="match status" value="1"/>
</dbReference>
<dbReference type="PANTHER" id="PTHR10224">
    <property type="entry name" value="ES1 PROTEIN HOMOLOG, MITOCHONDRIAL"/>
    <property type="match status" value="1"/>
</dbReference>
<reference evidence="1 2" key="1">
    <citation type="submission" date="2019-11" db="EMBL/GenBank/DDBJ databases">
        <authorList>
            <person name="Holert J."/>
        </authorList>
    </citation>
    <scope>NUCLEOTIDE SEQUENCE [LARGE SCALE GENOMIC DNA]</scope>
    <source>
        <strain evidence="1">SB11_3</strain>
    </source>
</reference>
<evidence type="ECO:0000313" key="1">
    <source>
        <dbReference type="EMBL" id="CAA0118548.1"/>
    </source>
</evidence>
<keyword evidence="2" id="KW-1185">Reference proteome</keyword>
<dbReference type="SUPFAM" id="SSF52317">
    <property type="entry name" value="Class I glutamine amidotransferase-like"/>
    <property type="match status" value="1"/>
</dbReference>
<dbReference type="Gene3D" id="3.40.50.880">
    <property type="match status" value="1"/>
</dbReference>
<dbReference type="AlphaFoldDB" id="A0A5S9QID5"/>
<sequence>MKKIGVLLSGCGVYDGSEIQEAVSVLIALDKLGAEAICIAPDIDQHHVVNHTTGEDMPETRNVLVEAARICRGDIRTASSVSIDEVDGLVMPGGFGAAKNLSTWALEGPDGIIDPSVRQIIRDTHAAGKPIAALCVSPVVVAKAFEGTSVKPSLTLGTDAEPTEYDINGFHAGIESVGSESANCGLASLHVDEENRIISTPCYMQTASIGQIYDAAYLACEKLLSLADS</sequence>
<accession>A0A5S9QID5</accession>
<dbReference type="EC" id="4.2.1.-" evidence="1"/>
<organism evidence="1 2">
    <name type="scientific">BD1-7 clade bacterium</name>
    <dbReference type="NCBI Taxonomy" id="2029982"/>
    <lineage>
        <taxon>Bacteria</taxon>
        <taxon>Pseudomonadati</taxon>
        <taxon>Pseudomonadota</taxon>
        <taxon>Gammaproteobacteria</taxon>
        <taxon>Cellvibrionales</taxon>
        <taxon>Spongiibacteraceae</taxon>
        <taxon>BD1-7 clade</taxon>
    </lineage>
</organism>
<dbReference type="OrthoDB" id="9792284at2"/>